<dbReference type="SMART" id="SM00065">
    <property type="entry name" value="GAF"/>
    <property type="match status" value="1"/>
</dbReference>
<organism evidence="7 8">
    <name type="scientific">Methylocella silvestris</name>
    <dbReference type="NCBI Taxonomy" id="199596"/>
    <lineage>
        <taxon>Bacteria</taxon>
        <taxon>Pseudomonadati</taxon>
        <taxon>Pseudomonadota</taxon>
        <taxon>Alphaproteobacteria</taxon>
        <taxon>Hyphomicrobiales</taxon>
        <taxon>Beijerinckiaceae</taxon>
        <taxon>Methylocella</taxon>
    </lineage>
</organism>
<dbReference type="Proteomes" id="UP000236286">
    <property type="component" value="Unassembled WGS sequence"/>
</dbReference>
<dbReference type="SMART" id="SM00387">
    <property type="entry name" value="HATPase_c"/>
    <property type="match status" value="1"/>
</dbReference>
<dbReference type="SUPFAM" id="SSF55874">
    <property type="entry name" value="ATPase domain of HSP90 chaperone/DNA topoisomerase II/histidine kinase"/>
    <property type="match status" value="1"/>
</dbReference>
<dbReference type="InterPro" id="IPR011495">
    <property type="entry name" value="Sig_transdc_His_kin_sub2_dim/P"/>
</dbReference>
<dbReference type="InterPro" id="IPR029016">
    <property type="entry name" value="GAF-like_dom_sf"/>
</dbReference>
<protein>
    <submittedName>
        <fullName evidence="7">Histidine kinase</fullName>
    </submittedName>
</protein>
<dbReference type="InterPro" id="IPR003018">
    <property type="entry name" value="GAF"/>
</dbReference>
<dbReference type="SUPFAM" id="SSF55781">
    <property type="entry name" value="GAF domain-like"/>
    <property type="match status" value="2"/>
</dbReference>
<accession>A0A2J7TLT4</accession>
<dbReference type="PRINTS" id="PR01033">
    <property type="entry name" value="PHYTOCHROME"/>
</dbReference>
<dbReference type="GO" id="GO:0009881">
    <property type="term" value="F:photoreceptor activity"/>
    <property type="evidence" value="ECO:0007669"/>
    <property type="project" value="UniProtKB-KW"/>
</dbReference>
<evidence type="ECO:0000256" key="4">
    <source>
        <dbReference type="ARBA" id="ARBA00022991"/>
    </source>
</evidence>
<dbReference type="RefSeq" id="WP_102842040.1">
    <property type="nucleotide sequence ID" value="NZ_PDZR01000001.1"/>
</dbReference>
<dbReference type="InterPro" id="IPR043150">
    <property type="entry name" value="Phytochrome_PHY_sf"/>
</dbReference>
<evidence type="ECO:0000256" key="5">
    <source>
        <dbReference type="ARBA" id="ARBA00023170"/>
    </source>
</evidence>
<evidence type="ECO:0000313" key="7">
    <source>
        <dbReference type="EMBL" id="PNG27735.1"/>
    </source>
</evidence>
<keyword evidence="5" id="KW-0675">Receptor</keyword>
<dbReference type="InterPro" id="IPR016132">
    <property type="entry name" value="Phyto_chromo_attachment"/>
</dbReference>
<dbReference type="Pfam" id="PF01590">
    <property type="entry name" value="GAF"/>
    <property type="match status" value="1"/>
</dbReference>
<dbReference type="PANTHER" id="PTHR43065:SF23">
    <property type="entry name" value="SENSOR HISTIDINE KINASE PDTAS"/>
    <property type="match status" value="1"/>
</dbReference>
<feature type="domain" description="Phytochrome chromophore attachment site" evidence="6">
    <location>
        <begin position="136"/>
        <end position="275"/>
    </location>
</feature>
<dbReference type="OrthoDB" id="9760752at2"/>
<comment type="similarity">
    <text evidence="1">In the N-terminal section; belongs to the phytochrome family.</text>
</comment>
<proteinExistence type="inferred from homology"/>
<dbReference type="PROSITE" id="PS50046">
    <property type="entry name" value="PHYTOCHROME_2"/>
    <property type="match status" value="1"/>
</dbReference>
<evidence type="ECO:0000313" key="8">
    <source>
        <dbReference type="Proteomes" id="UP000236286"/>
    </source>
</evidence>
<keyword evidence="7" id="KW-0418">Kinase</keyword>
<dbReference type="InterPro" id="IPR003594">
    <property type="entry name" value="HATPase_dom"/>
</dbReference>
<reference evidence="7 8" key="1">
    <citation type="submission" date="2017-10" db="EMBL/GenBank/DDBJ databases">
        <title>Genome announcement of Methylocella silvestris TVC from permafrost.</title>
        <authorList>
            <person name="Wang J."/>
            <person name="Geng K."/>
            <person name="Ul-Haque F."/>
            <person name="Crombie A.T."/>
            <person name="Street L.E."/>
            <person name="Wookey P.A."/>
            <person name="Murrell J.C."/>
            <person name="Pratscher J."/>
        </authorList>
    </citation>
    <scope>NUCLEOTIDE SEQUENCE [LARGE SCALE GENOMIC DNA]</scope>
    <source>
        <strain evidence="7 8">TVC</strain>
    </source>
</reference>
<dbReference type="InterPro" id="IPR001294">
    <property type="entry name" value="Phytochrome"/>
</dbReference>
<dbReference type="Pfam" id="PF08446">
    <property type="entry name" value="PAS_2"/>
    <property type="match status" value="1"/>
</dbReference>
<evidence type="ECO:0000256" key="2">
    <source>
        <dbReference type="ARBA" id="ARBA00022543"/>
    </source>
</evidence>
<gene>
    <name evidence="7" type="ORF">CR492_02170</name>
</gene>
<keyword evidence="2" id="KW-0600">Photoreceptor protein</keyword>
<dbReference type="PANTHER" id="PTHR43065">
    <property type="entry name" value="SENSOR HISTIDINE KINASE"/>
    <property type="match status" value="1"/>
</dbReference>
<evidence type="ECO:0000256" key="1">
    <source>
        <dbReference type="ARBA" id="ARBA00006402"/>
    </source>
</evidence>
<dbReference type="GO" id="GO:0006355">
    <property type="term" value="P:regulation of DNA-templated transcription"/>
    <property type="evidence" value="ECO:0007669"/>
    <property type="project" value="InterPro"/>
</dbReference>
<dbReference type="InterPro" id="IPR013515">
    <property type="entry name" value="Phytochrome_cen-reg"/>
</dbReference>
<name>A0A2J7TLT4_METSI</name>
<dbReference type="Pfam" id="PF00360">
    <property type="entry name" value="PHY"/>
    <property type="match status" value="1"/>
</dbReference>
<dbReference type="GO" id="GO:0016301">
    <property type="term" value="F:kinase activity"/>
    <property type="evidence" value="ECO:0007669"/>
    <property type="project" value="UniProtKB-KW"/>
</dbReference>
<dbReference type="Pfam" id="PF13581">
    <property type="entry name" value="HATPase_c_2"/>
    <property type="match status" value="1"/>
</dbReference>
<dbReference type="EMBL" id="PDZR01000001">
    <property type="protein sequence ID" value="PNG27735.1"/>
    <property type="molecule type" value="Genomic_DNA"/>
</dbReference>
<dbReference type="Gene3D" id="3.30.450.270">
    <property type="match status" value="1"/>
</dbReference>
<dbReference type="GO" id="GO:0009584">
    <property type="term" value="P:detection of visible light"/>
    <property type="evidence" value="ECO:0007669"/>
    <property type="project" value="InterPro"/>
</dbReference>
<dbReference type="Gene3D" id="3.30.565.10">
    <property type="entry name" value="Histidine kinase-like ATPase, C-terminal domain"/>
    <property type="match status" value="1"/>
</dbReference>
<dbReference type="Pfam" id="PF07568">
    <property type="entry name" value="HisKA_2"/>
    <property type="match status" value="1"/>
</dbReference>
<dbReference type="Gene3D" id="3.30.450.20">
    <property type="entry name" value="PAS domain"/>
    <property type="match status" value="2"/>
</dbReference>
<sequence length="709" mass="77066">MDLINITACDREPIHVPGAIQPHGLLLVAGRESLSVNMAAGDVEGRLGAGDWLSRPLSDFIGEAWAARAAETPEGPAGLFLGRIETAGAERLDVSVHATKDVLFVEFEPASTDASPAAFVLSELEAATTEFQNTDNIQQLCDVAAEKFRALTGFDRVMVYRFLDDDSGRVVAESRCEDLGSFLHHHFPASDIPRQARALYVRNLVRTIPTIDYQAVPLRPSGPTAALDLSDCALRSVSPIHLQYLRNMGVCASASVSIVTGGRLWGLIACHNMQPLGLTHDARNVCRALAVSLAQQIKAREEAETYREQLRLTNFSAGLVEVLAREGSLNDAVSNHLAELARMLRSDGVAILRGADLIAGGEGPKNHEISALARWIVSRGKTSFSTDRLAQLYPEAAAYRAPASGVVAAVLSFEEPWLILWFRAEKIEIVKWAGNPHKDPQAGAAAELTPRASFEMWSETVFGRARDWSLAEIEASAQLASAVLEARQNWRVRDLNRRLTDTLRDKDLLLEQKQYLIGEVNHRVQNSLQLVSSFLTLQGMQSQDSSLRAAIDEANRRIGAVALLHKRLYRGDQIEILELSRYFEELVADAIIALGSGWTENITLDLAPVSASTDQAIALGLILTELLINANKYAYGGAPGPVVLKLSEEHGNLRLVLSDRGAGKAPAARKGFGARMLEALVSQLGGELTYEDNKPGLRVTLSAPLRGPP</sequence>
<dbReference type="CDD" id="cd16936">
    <property type="entry name" value="HATPase_RsbW-like"/>
    <property type="match status" value="1"/>
</dbReference>
<keyword evidence="3" id="KW-0716">Sensory transduction</keyword>
<evidence type="ECO:0000256" key="3">
    <source>
        <dbReference type="ARBA" id="ARBA00022606"/>
    </source>
</evidence>
<dbReference type="InterPro" id="IPR013654">
    <property type="entry name" value="PAS_2"/>
</dbReference>
<keyword evidence="4" id="KW-0157">Chromophore</keyword>
<comment type="caution">
    <text evidence="7">The sequence shown here is derived from an EMBL/GenBank/DDBJ whole genome shotgun (WGS) entry which is preliminary data.</text>
</comment>
<dbReference type="Gene3D" id="3.30.450.40">
    <property type="match status" value="1"/>
</dbReference>
<dbReference type="InterPro" id="IPR036890">
    <property type="entry name" value="HATPase_C_sf"/>
</dbReference>
<dbReference type="SUPFAM" id="SSF55785">
    <property type="entry name" value="PYP-like sensor domain (PAS domain)"/>
    <property type="match status" value="1"/>
</dbReference>
<evidence type="ECO:0000259" key="6">
    <source>
        <dbReference type="PROSITE" id="PS50046"/>
    </source>
</evidence>
<keyword evidence="7" id="KW-0808">Transferase</keyword>
<dbReference type="AlphaFoldDB" id="A0A2J7TLT4"/>
<dbReference type="InterPro" id="IPR035965">
    <property type="entry name" value="PAS-like_dom_sf"/>
</dbReference>